<dbReference type="InterPro" id="IPR021856">
    <property type="entry name" value="DUF3465"/>
</dbReference>
<dbReference type="EMBL" id="JBHRTS010000007">
    <property type="protein sequence ID" value="MFC3195130.1"/>
    <property type="molecule type" value="Genomic_DNA"/>
</dbReference>
<comment type="caution">
    <text evidence="1">The sequence shown here is derived from an EMBL/GenBank/DDBJ whole genome shotgun (WGS) entry which is preliminary data.</text>
</comment>
<proteinExistence type="predicted"/>
<reference evidence="2" key="1">
    <citation type="journal article" date="2019" name="Int. J. Syst. Evol. Microbiol.">
        <title>The Global Catalogue of Microorganisms (GCM) 10K type strain sequencing project: providing services to taxonomists for standard genome sequencing and annotation.</title>
        <authorList>
            <consortium name="The Broad Institute Genomics Platform"/>
            <consortium name="The Broad Institute Genome Sequencing Center for Infectious Disease"/>
            <person name="Wu L."/>
            <person name="Ma J."/>
        </authorList>
    </citation>
    <scope>NUCLEOTIDE SEQUENCE [LARGE SCALE GENOMIC DNA]</scope>
    <source>
        <strain evidence="2">KCTC 42953</strain>
    </source>
</reference>
<evidence type="ECO:0000313" key="2">
    <source>
        <dbReference type="Proteomes" id="UP001595533"/>
    </source>
</evidence>
<gene>
    <name evidence="1" type="ORF">ACFODZ_12835</name>
</gene>
<dbReference type="RefSeq" id="WP_077411781.1">
    <property type="nucleotide sequence ID" value="NZ_JBHRTS010000007.1"/>
</dbReference>
<dbReference type="Proteomes" id="UP001595533">
    <property type="component" value="Unassembled WGS sequence"/>
</dbReference>
<accession>A0ABV7JE29</accession>
<protein>
    <submittedName>
        <fullName evidence="1">DUF3465 domain-containing protein</fullName>
    </submittedName>
</protein>
<dbReference type="Pfam" id="PF11948">
    <property type="entry name" value="DUF3465"/>
    <property type="match status" value="1"/>
</dbReference>
<evidence type="ECO:0000313" key="1">
    <source>
        <dbReference type="EMBL" id="MFC3195130.1"/>
    </source>
</evidence>
<name>A0ABV7JE29_9GAMM</name>
<sequence>MVDHVIKKITQKRLLSGVFLLLIIFTLSERVVQDNDPAKGTSINSLFVEQAVKTWVEFEARVKRLLSDDDEGSRHQRFIVNTDGITVLIAHNIDLAPRVPVRPGDLIKVRGRYEWNAQGGVVHWTHHDPQNNMPGGWIQHHKKKYK</sequence>
<keyword evidence="2" id="KW-1185">Reference proteome</keyword>
<organism evidence="1 2">
    <name type="scientific">Marinicella sediminis</name>
    <dbReference type="NCBI Taxonomy" id="1792834"/>
    <lineage>
        <taxon>Bacteria</taxon>
        <taxon>Pseudomonadati</taxon>
        <taxon>Pseudomonadota</taxon>
        <taxon>Gammaproteobacteria</taxon>
        <taxon>Lysobacterales</taxon>
        <taxon>Marinicellaceae</taxon>
        <taxon>Marinicella</taxon>
    </lineage>
</organism>